<dbReference type="AlphaFoldDB" id="A0A4Q9EVE5"/>
<comment type="caution">
    <text evidence="3">The sequence shown here is derived from an EMBL/GenBank/DDBJ whole genome shotgun (WGS) entry which is preliminary data.</text>
</comment>
<dbReference type="Pfam" id="PF01408">
    <property type="entry name" value="GFO_IDH_MocA"/>
    <property type="match status" value="1"/>
</dbReference>
<evidence type="ECO:0000259" key="2">
    <source>
        <dbReference type="Pfam" id="PF22725"/>
    </source>
</evidence>
<dbReference type="InterPro" id="IPR052515">
    <property type="entry name" value="Gfo/Idh/MocA_Oxidoreductase"/>
</dbReference>
<dbReference type="PANTHER" id="PTHR43249:SF1">
    <property type="entry name" value="D-GLUCOSIDE 3-DEHYDROGENASE"/>
    <property type="match status" value="1"/>
</dbReference>
<organism evidence="3 4">
    <name type="scientific">Hafnia paralvei</name>
    <dbReference type="NCBI Taxonomy" id="546367"/>
    <lineage>
        <taxon>Bacteria</taxon>
        <taxon>Pseudomonadati</taxon>
        <taxon>Pseudomonadota</taxon>
        <taxon>Gammaproteobacteria</taxon>
        <taxon>Enterobacterales</taxon>
        <taxon>Hafniaceae</taxon>
        <taxon>Hafnia</taxon>
    </lineage>
</organism>
<evidence type="ECO:0000313" key="4">
    <source>
        <dbReference type="Proteomes" id="UP000293380"/>
    </source>
</evidence>
<proteinExistence type="predicted"/>
<name>A0A4Q9EVE5_9GAMM</name>
<evidence type="ECO:0000259" key="1">
    <source>
        <dbReference type="Pfam" id="PF01408"/>
    </source>
</evidence>
<dbReference type="EMBL" id="SITD01000021">
    <property type="protein sequence ID" value="TBM32515.1"/>
    <property type="molecule type" value="Genomic_DNA"/>
</dbReference>
<dbReference type="PANTHER" id="PTHR43249">
    <property type="entry name" value="UDP-N-ACETYL-2-AMINO-2-DEOXY-D-GLUCURONATE OXIDASE"/>
    <property type="match status" value="1"/>
</dbReference>
<dbReference type="Pfam" id="PF22725">
    <property type="entry name" value="GFO_IDH_MocA_C3"/>
    <property type="match status" value="1"/>
</dbReference>
<protein>
    <submittedName>
        <fullName evidence="3">Gfo/Idh/MocA family oxidoreductase</fullName>
    </submittedName>
</protein>
<feature type="domain" description="Gfo/Idh/MocA-like oxidoreductase N-terminal" evidence="1">
    <location>
        <begin position="4"/>
        <end position="118"/>
    </location>
</feature>
<feature type="domain" description="GFO/IDH/MocA-like oxidoreductase" evidence="2">
    <location>
        <begin position="131"/>
        <end position="255"/>
    </location>
</feature>
<dbReference type="SUPFAM" id="SSF55347">
    <property type="entry name" value="Glyceraldehyde-3-phosphate dehydrogenase-like, C-terminal domain"/>
    <property type="match status" value="1"/>
</dbReference>
<gene>
    <name evidence="3" type="ORF">EYY89_01195</name>
</gene>
<dbReference type="Proteomes" id="UP000293380">
    <property type="component" value="Unassembled WGS sequence"/>
</dbReference>
<dbReference type="InterPro" id="IPR036291">
    <property type="entry name" value="NAD(P)-bd_dom_sf"/>
</dbReference>
<dbReference type="GO" id="GO:0000166">
    <property type="term" value="F:nucleotide binding"/>
    <property type="evidence" value="ECO:0007669"/>
    <property type="project" value="InterPro"/>
</dbReference>
<dbReference type="RefSeq" id="WP_130958846.1">
    <property type="nucleotide sequence ID" value="NZ_SITD01000021.1"/>
</dbReference>
<sequence>MQRINAAIVGCGSIHARHVEGIKHHPEGNLHTIVEVDQAKGEELASRYGCLYARHYHDMLCDKEIDVVHICTPHHSHREIIIAALAAGKHVFTEKPLALNVSEIQQIKQAALASKVLLGICYQNRLNPTSQKIKSMLEQQTLGKMIGMRAMLTWARSEEYYSQSEWRGRFAREGGSLLINQAIHTLDLMQWFGDGVQAIKGVVDSTFLAEATEAEDTATANMVLGNGARGLFYATNCYSTDSPLLLEIHCEKGILQLHQNSLWLIVDGKNTQLASDEITIGMEKSYWGSSHNKAISSFYRAISENIHSGYVDINQAEISLRMVDAIYQSSLLRRWITFAE</sequence>
<dbReference type="Gene3D" id="3.40.50.720">
    <property type="entry name" value="NAD(P)-binding Rossmann-like Domain"/>
    <property type="match status" value="1"/>
</dbReference>
<reference evidence="3 4" key="1">
    <citation type="submission" date="2019-02" db="EMBL/GenBank/DDBJ databases">
        <title>Comparative genomic analysis of the Hafnia genus genomes.</title>
        <authorList>
            <person name="Zhiqiu Y."/>
            <person name="Chao Y."/>
            <person name="Yuhui D."/>
            <person name="Di H."/>
            <person name="Bin L."/>
        </authorList>
    </citation>
    <scope>NUCLEOTIDE SEQUENCE [LARGE SCALE GENOMIC DNA]</scope>
    <source>
        <strain evidence="3 4">PCM_1194</strain>
    </source>
</reference>
<dbReference type="InterPro" id="IPR055170">
    <property type="entry name" value="GFO_IDH_MocA-like_dom"/>
</dbReference>
<dbReference type="Gene3D" id="3.30.360.10">
    <property type="entry name" value="Dihydrodipicolinate Reductase, domain 2"/>
    <property type="match status" value="1"/>
</dbReference>
<evidence type="ECO:0000313" key="3">
    <source>
        <dbReference type="EMBL" id="TBM32515.1"/>
    </source>
</evidence>
<dbReference type="InterPro" id="IPR000683">
    <property type="entry name" value="Gfo/Idh/MocA-like_OxRdtase_N"/>
</dbReference>
<accession>A0A4Q9EVE5</accession>
<dbReference type="SUPFAM" id="SSF51735">
    <property type="entry name" value="NAD(P)-binding Rossmann-fold domains"/>
    <property type="match status" value="1"/>
</dbReference>